<sequence length="103" mass="11689">MRVAGPPPSCQFPPATTAIRAPHFHMILSLLVMRFLAESKLKILRSFWREATAYTTLADYRVILPRTGASVQTLLPSPRTPFSSSLLCYYDWSSVWRLPVDYG</sequence>
<name>A0A6N2MGP2_SALVM</name>
<protein>
    <submittedName>
        <fullName evidence="1">Uncharacterized protein</fullName>
    </submittedName>
</protein>
<organism evidence="1">
    <name type="scientific">Salix viminalis</name>
    <name type="common">Common osier</name>
    <name type="synonym">Basket willow</name>
    <dbReference type="NCBI Taxonomy" id="40686"/>
    <lineage>
        <taxon>Eukaryota</taxon>
        <taxon>Viridiplantae</taxon>
        <taxon>Streptophyta</taxon>
        <taxon>Embryophyta</taxon>
        <taxon>Tracheophyta</taxon>
        <taxon>Spermatophyta</taxon>
        <taxon>Magnoliopsida</taxon>
        <taxon>eudicotyledons</taxon>
        <taxon>Gunneridae</taxon>
        <taxon>Pentapetalae</taxon>
        <taxon>rosids</taxon>
        <taxon>fabids</taxon>
        <taxon>Malpighiales</taxon>
        <taxon>Salicaceae</taxon>
        <taxon>Saliceae</taxon>
        <taxon>Salix</taxon>
    </lineage>
</organism>
<proteinExistence type="predicted"/>
<dbReference type="AlphaFoldDB" id="A0A6N2MGP2"/>
<dbReference type="EMBL" id="CAADRP010001818">
    <property type="protein sequence ID" value="VFU53438.1"/>
    <property type="molecule type" value="Genomic_DNA"/>
</dbReference>
<gene>
    <name evidence="1" type="ORF">SVIM_LOCUS371064</name>
</gene>
<reference evidence="1" key="1">
    <citation type="submission" date="2019-03" db="EMBL/GenBank/DDBJ databases">
        <authorList>
            <person name="Mank J."/>
            <person name="Almeida P."/>
        </authorList>
    </citation>
    <scope>NUCLEOTIDE SEQUENCE</scope>
    <source>
        <strain evidence="1">78183</strain>
    </source>
</reference>
<accession>A0A6N2MGP2</accession>
<evidence type="ECO:0000313" key="1">
    <source>
        <dbReference type="EMBL" id="VFU53438.1"/>
    </source>
</evidence>